<dbReference type="PANTHER" id="PTHR32322:SF2">
    <property type="entry name" value="EAMA DOMAIN-CONTAINING PROTEIN"/>
    <property type="match status" value="1"/>
</dbReference>
<keyword evidence="4 6" id="KW-1133">Transmembrane helix</keyword>
<dbReference type="Proteomes" id="UP000823890">
    <property type="component" value="Unassembled WGS sequence"/>
</dbReference>
<evidence type="ECO:0000259" key="7">
    <source>
        <dbReference type="Pfam" id="PF00892"/>
    </source>
</evidence>
<feature type="transmembrane region" description="Helical" evidence="6">
    <location>
        <begin position="276"/>
        <end position="296"/>
    </location>
</feature>
<feature type="transmembrane region" description="Helical" evidence="6">
    <location>
        <begin position="68"/>
        <end position="87"/>
    </location>
</feature>
<feature type="transmembrane region" description="Helical" evidence="6">
    <location>
        <begin position="221"/>
        <end position="240"/>
    </location>
</feature>
<evidence type="ECO:0000313" key="9">
    <source>
        <dbReference type="Proteomes" id="UP000823890"/>
    </source>
</evidence>
<comment type="caution">
    <text evidence="8">The sequence shown here is derived from an EMBL/GenBank/DDBJ whole genome shotgun (WGS) entry which is preliminary data.</text>
</comment>
<organism evidence="8 9">
    <name type="scientific">Candidatus Mediterraneibacter faecipullorum</name>
    <dbReference type="NCBI Taxonomy" id="2838670"/>
    <lineage>
        <taxon>Bacteria</taxon>
        <taxon>Bacillati</taxon>
        <taxon>Bacillota</taxon>
        <taxon>Clostridia</taxon>
        <taxon>Lachnospirales</taxon>
        <taxon>Lachnospiraceae</taxon>
        <taxon>Mediterraneibacter</taxon>
    </lineage>
</organism>
<feature type="domain" description="EamA" evidence="7">
    <location>
        <begin position="9"/>
        <end position="143"/>
    </location>
</feature>
<dbReference type="PANTHER" id="PTHR32322">
    <property type="entry name" value="INNER MEMBRANE TRANSPORTER"/>
    <property type="match status" value="1"/>
</dbReference>
<protein>
    <submittedName>
        <fullName evidence="8">EamA family transporter</fullName>
    </submittedName>
</protein>
<sequence>MYSGSQKYTLLGFLTILIWGTSAVFTRNLSTNIGAYTSAALVNLIGGAVVLINQLVKKEGLEEVRQLSFRYWITCGVLFVLYTALSYVSMGMVQSDEAVVTLVLIRFLWPLFTLVFTIPILGARASWWLVCGIGVSMAGIAVVKLGGNIFDFSGFLHNMFTGNDIPGYVVGLLSAVSWGLYTNLTKKYVGNKKVDGVGIYMILTGIVLGGIALFADEPREFSVSMIGQILYAAIVVGAAANTFWNLAIKKGNMLLVVLVSNFLPVISSVITSCMLGVGVTIPILAGSVLVVAGTLWSKTCFKVFR</sequence>
<dbReference type="InterPro" id="IPR000620">
    <property type="entry name" value="EamA_dom"/>
</dbReference>
<evidence type="ECO:0000256" key="1">
    <source>
        <dbReference type="ARBA" id="ARBA00004141"/>
    </source>
</evidence>
<dbReference type="SUPFAM" id="SSF103481">
    <property type="entry name" value="Multidrug resistance efflux transporter EmrE"/>
    <property type="match status" value="2"/>
</dbReference>
<dbReference type="GO" id="GO:0016020">
    <property type="term" value="C:membrane"/>
    <property type="evidence" value="ECO:0007669"/>
    <property type="project" value="UniProtKB-SubCell"/>
</dbReference>
<feature type="transmembrane region" description="Helical" evidence="6">
    <location>
        <begin position="196"/>
        <end position="215"/>
    </location>
</feature>
<evidence type="ECO:0000256" key="4">
    <source>
        <dbReference type="ARBA" id="ARBA00022989"/>
    </source>
</evidence>
<evidence type="ECO:0000256" key="6">
    <source>
        <dbReference type="SAM" id="Phobius"/>
    </source>
</evidence>
<feature type="transmembrane region" description="Helical" evidence="6">
    <location>
        <begin position="165"/>
        <end position="184"/>
    </location>
</feature>
<dbReference type="Pfam" id="PF00892">
    <property type="entry name" value="EamA"/>
    <property type="match status" value="2"/>
</dbReference>
<feature type="transmembrane region" description="Helical" evidence="6">
    <location>
        <begin position="33"/>
        <end position="56"/>
    </location>
</feature>
<feature type="transmembrane region" description="Helical" evidence="6">
    <location>
        <begin position="252"/>
        <end position="270"/>
    </location>
</feature>
<evidence type="ECO:0000313" key="8">
    <source>
        <dbReference type="EMBL" id="HJC34574.1"/>
    </source>
</evidence>
<comment type="subcellular location">
    <subcellularLocation>
        <location evidence="1">Membrane</location>
        <topology evidence="1">Multi-pass membrane protein</topology>
    </subcellularLocation>
</comment>
<reference evidence="8" key="1">
    <citation type="journal article" date="2021" name="PeerJ">
        <title>Extensive microbial diversity within the chicken gut microbiome revealed by metagenomics and culture.</title>
        <authorList>
            <person name="Gilroy R."/>
            <person name="Ravi A."/>
            <person name="Getino M."/>
            <person name="Pursley I."/>
            <person name="Horton D.L."/>
            <person name="Alikhan N.F."/>
            <person name="Baker D."/>
            <person name="Gharbi K."/>
            <person name="Hall N."/>
            <person name="Watson M."/>
            <person name="Adriaenssens E.M."/>
            <person name="Foster-Nyarko E."/>
            <person name="Jarju S."/>
            <person name="Secka A."/>
            <person name="Antonio M."/>
            <person name="Oren A."/>
            <person name="Chaudhuri R.R."/>
            <person name="La Ragione R."/>
            <person name="Hildebrand F."/>
            <person name="Pallen M.J."/>
        </authorList>
    </citation>
    <scope>NUCLEOTIDE SEQUENCE</scope>
    <source>
        <strain evidence="8">ChiW19-954</strain>
    </source>
</reference>
<evidence type="ECO:0000256" key="2">
    <source>
        <dbReference type="ARBA" id="ARBA00007362"/>
    </source>
</evidence>
<comment type="similarity">
    <text evidence="2">Belongs to the EamA transporter family.</text>
</comment>
<reference evidence="8" key="2">
    <citation type="submission" date="2021-04" db="EMBL/GenBank/DDBJ databases">
        <authorList>
            <person name="Gilroy R."/>
        </authorList>
    </citation>
    <scope>NUCLEOTIDE SEQUENCE</scope>
    <source>
        <strain evidence="8">ChiW19-954</strain>
    </source>
</reference>
<dbReference type="EMBL" id="DWWO01000102">
    <property type="protein sequence ID" value="HJC34574.1"/>
    <property type="molecule type" value="Genomic_DNA"/>
</dbReference>
<name>A0A9D2SU94_9FIRM</name>
<feature type="transmembrane region" description="Helical" evidence="6">
    <location>
        <begin position="99"/>
        <end position="118"/>
    </location>
</feature>
<keyword evidence="5 6" id="KW-0472">Membrane</keyword>
<gene>
    <name evidence="8" type="ORF">H9758_08280</name>
</gene>
<proteinExistence type="inferred from homology"/>
<dbReference type="AlphaFoldDB" id="A0A9D2SU94"/>
<keyword evidence="3 6" id="KW-0812">Transmembrane</keyword>
<accession>A0A9D2SU94</accession>
<feature type="domain" description="EamA" evidence="7">
    <location>
        <begin position="166"/>
        <end position="296"/>
    </location>
</feature>
<dbReference type="InterPro" id="IPR037185">
    <property type="entry name" value="EmrE-like"/>
</dbReference>
<evidence type="ECO:0000256" key="3">
    <source>
        <dbReference type="ARBA" id="ARBA00022692"/>
    </source>
</evidence>
<dbReference type="InterPro" id="IPR050638">
    <property type="entry name" value="AA-Vitamin_Transporters"/>
</dbReference>
<evidence type="ECO:0000256" key="5">
    <source>
        <dbReference type="ARBA" id="ARBA00023136"/>
    </source>
</evidence>
<feature type="transmembrane region" description="Helical" evidence="6">
    <location>
        <begin position="125"/>
        <end position="145"/>
    </location>
</feature>